<proteinExistence type="predicted"/>
<dbReference type="SUPFAM" id="SSF52540">
    <property type="entry name" value="P-loop containing nucleoside triphosphate hydrolases"/>
    <property type="match status" value="1"/>
</dbReference>
<sequence>MVAQQSFRADLFYRLNVVPIHIPPLRERPDDIVPLSIHFLEVFNRKYGRNIRFEPDVLSAFESLPWPGNVRELENLIERLIVMSEDEVVTLKHLPFKVKTPERQALVIQVNKPISFKKAVQMLEKELLQKTMQSYPTTRQAAKVLGVSHPTIIRKLQKYKLPPGSEDSADSADSAE</sequence>
<dbReference type="InterPro" id="IPR030828">
    <property type="entry name" value="HTH_TyrR"/>
</dbReference>
<dbReference type="InterPro" id="IPR002078">
    <property type="entry name" value="Sigma_54_int"/>
</dbReference>
<dbReference type="Pfam" id="PF18024">
    <property type="entry name" value="HTH_50"/>
    <property type="match status" value="1"/>
</dbReference>
<dbReference type="NCBIfam" id="TIGR04381">
    <property type="entry name" value="HTH_TypR"/>
    <property type="match status" value="1"/>
</dbReference>
<dbReference type="Gene3D" id="1.10.8.60">
    <property type="match status" value="1"/>
</dbReference>
<dbReference type="SUPFAM" id="SSF46689">
    <property type="entry name" value="Homeodomain-like"/>
    <property type="match status" value="1"/>
</dbReference>
<keyword evidence="2" id="KW-0067">ATP-binding</keyword>
<keyword evidence="8" id="KW-1185">Reference proteome</keyword>
<evidence type="ECO:0000256" key="3">
    <source>
        <dbReference type="ARBA" id="ARBA00023015"/>
    </source>
</evidence>
<dbReference type="InterPro" id="IPR058031">
    <property type="entry name" value="AAA_lid_NorR"/>
</dbReference>
<gene>
    <name evidence="7" type="ORF">DEACI_1425</name>
    <name evidence="6" type="ORF">DEACI_1750</name>
</gene>
<evidence type="ECO:0000313" key="8">
    <source>
        <dbReference type="Proteomes" id="UP001071230"/>
    </source>
</evidence>
<keyword evidence="4" id="KW-0804">Transcription</keyword>
<dbReference type="EMBL" id="CDGJ01000036">
    <property type="protein sequence ID" value="CEJ06971.1"/>
    <property type="molecule type" value="Genomic_DNA"/>
</dbReference>
<accession>A0A8S0XWK6</accession>
<dbReference type="Proteomes" id="UP000836597">
    <property type="component" value="Chromosome"/>
</dbReference>
<feature type="domain" description="Sigma-54 factor interaction" evidence="5">
    <location>
        <begin position="1"/>
        <end position="82"/>
    </location>
</feature>
<dbReference type="EMBL" id="LR746496">
    <property type="protein sequence ID" value="CAA7601097.1"/>
    <property type="molecule type" value="Genomic_DNA"/>
</dbReference>
<dbReference type="PROSITE" id="PS50045">
    <property type="entry name" value="SIGMA54_INTERACT_4"/>
    <property type="match status" value="1"/>
</dbReference>
<evidence type="ECO:0000256" key="2">
    <source>
        <dbReference type="ARBA" id="ARBA00022840"/>
    </source>
</evidence>
<dbReference type="Proteomes" id="UP001071230">
    <property type="component" value="Unassembled WGS sequence"/>
</dbReference>
<dbReference type="RefSeq" id="WP_240984667.1">
    <property type="nucleotide sequence ID" value="NZ_CDGJ01000036.1"/>
</dbReference>
<reference evidence="6" key="2">
    <citation type="submission" date="2020-01" db="EMBL/GenBank/DDBJ databases">
        <authorList>
            <person name="Hornung B."/>
        </authorList>
    </citation>
    <scope>NUCLEOTIDE SEQUENCE</scope>
    <source>
        <strain evidence="6">PacBioINE</strain>
    </source>
</reference>
<dbReference type="KEGG" id="aacx:DEACI_1750"/>
<keyword evidence="3" id="KW-0805">Transcription regulation</keyword>
<evidence type="ECO:0000259" key="5">
    <source>
        <dbReference type="PROSITE" id="PS50045"/>
    </source>
</evidence>
<dbReference type="PROSITE" id="PS00688">
    <property type="entry name" value="SIGMA54_INTERACT_3"/>
    <property type="match status" value="1"/>
</dbReference>
<dbReference type="GO" id="GO:0005524">
    <property type="term" value="F:ATP binding"/>
    <property type="evidence" value="ECO:0007669"/>
    <property type="project" value="UniProtKB-KW"/>
</dbReference>
<dbReference type="InterPro" id="IPR009057">
    <property type="entry name" value="Homeodomain-like_sf"/>
</dbReference>
<evidence type="ECO:0000256" key="1">
    <source>
        <dbReference type="ARBA" id="ARBA00022741"/>
    </source>
</evidence>
<keyword evidence="1" id="KW-0547">Nucleotide-binding</keyword>
<dbReference type="Pfam" id="PF25601">
    <property type="entry name" value="AAA_lid_14"/>
    <property type="match status" value="1"/>
</dbReference>
<reference evidence="7" key="1">
    <citation type="submission" date="2014-11" db="EMBL/GenBank/DDBJ databases">
        <authorList>
            <person name="Hornung B.V."/>
        </authorList>
    </citation>
    <scope>NUCLEOTIDE SEQUENCE</scope>
    <source>
        <strain evidence="7">INE</strain>
    </source>
</reference>
<dbReference type="InterPro" id="IPR027417">
    <property type="entry name" value="P-loop_NTPase"/>
</dbReference>
<protein>
    <submittedName>
        <fullName evidence="6">RNA polymerase sigma factor 54 interaction domain protein</fullName>
    </submittedName>
    <submittedName>
        <fullName evidence="7">Transcriptional regulator</fullName>
    </submittedName>
</protein>
<dbReference type="AlphaFoldDB" id="A0A8S0XWK6"/>
<name>A0A8S0XWK6_9FIRM</name>
<dbReference type="InterPro" id="IPR025944">
    <property type="entry name" value="Sigma_54_int_dom_CS"/>
</dbReference>
<organism evidence="6">
    <name type="scientific">Acididesulfobacillus acetoxydans</name>
    <dbReference type="NCBI Taxonomy" id="1561005"/>
    <lineage>
        <taxon>Bacteria</taxon>
        <taxon>Bacillati</taxon>
        <taxon>Bacillota</taxon>
        <taxon>Clostridia</taxon>
        <taxon>Eubacteriales</taxon>
        <taxon>Peptococcaceae</taxon>
        <taxon>Acididesulfobacillus</taxon>
    </lineage>
</organism>
<dbReference type="Gene3D" id="1.10.10.60">
    <property type="entry name" value="Homeodomain-like"/>
    <property type="match status" value="1"/>
</dbReference>
<dbReference type="PANTHER" id="PTHR32071">
    <property type="entry name" value="TRANSCRIPTIONAL REGULATORY PROTEIN"/>
    <property type="match status" value="1"/>
</dbReference>
<dbReference type="GO" id="GO:0006355">
    <property type="term" value="P:regulation of DNA-templated transcription"/>
    <property type="evidence" value="ECO:0007669"/>
    <property type="project" value="InterPro"/>
</dbReference>
<dbReference type="GO" id="GO:0003677">
    <property type="term" value="F:DNA binding"/>
    <property type="evidence" value="ECO:0007669"/>
    <property type="project" value="UniProtKB-KW"/>
</dbReference>
<evidence type="ECO:0000313" key="6">
    <source>
        <dbReference type="EMBL" id="CAA7601097.1"/>
    </source>
</evidence>
<evidence type="ECO:0000256" key="4">
    <source>
        <dbReference type="ARBA" id="ARBA00023163"/>
    </source>
</evidence>
<evidence type="ECO:0000313" key="7">
    <source>
        <dbReference type="EMBL" id="CEJ06971.1"/>
    </source>
</evidence>
<dbReference type="Gene3D" id="3.40.50.300">
    <property type="entry name" value="P-loop containing nucleotide triphosphate hydrolases"/>
    <property type="match status" value="1"/>
</dbReference>
<dbReference type="PANTHER" id="PTHR32071:SF57">
    <property type="entry name" value="C4-DICARBOXYLATE TRANSPORT TRANSCRIPTIONAL REGULATORY PROTEIN DCTD"/>
    <property type="match status" value="1"/>
</dbReference>